<organism evidence="2 3">
    <name type="scientific">Candidatus Roizmanbacteria bacterium RIFCSPHIGHO2_02_FULL_37_24</name>
    <dbReference type="NCBI Taxonomy" id="1802037"/>
    <lineage>
        <taxon>Bacteria</taxon>
        <taxon>Candidatus Roizmaniibacteriota</taxon>
    </lineage>
</organism>
<keyword evidence="1" id="KW-0175">Coiled coil</keyword>
<dbReference type="Proteomes" id="UP000177159">
    <property type="component" value="Unassembled WGS sequence"/>
</dbReference>
<proteinExistence type="predicted"/>
<comment type="caution">
    <text evidence="2">The sequence shown here is derived from an EMBL/GenBank/DDBJ whole genome shotgun (WGS) entry which is preliminary data.</text>
</comment>
<dbReference type="SUPFAM" id="SSF57997">
    <property type="entry name" value="Tropomyosin"/>
    <property type="match status" value="1"/>
</dbReference>
<protein>
    <submittedName>
        <fullName evidence="2">Uncharacterized protein</fullName>
    </submittedName>
</protein>
<dbReference type="EMBL" id="MFZM01000024">
    <property type="protein sequence ID" value="OGK23204.1"/>
    <property type="molecule type" value="Genomic_DNA"/>
</dbReference>
<gene>
    <name evidence="2" type="ORF">A3C24_00925</name>
</gene>
<dbReference type="AlphaFoldDB" id="A0A1F7GWR0"/>
<feature type="coiled-coil region" evidence="1">
    <location>
        <begin position="37"/>
        <end position="71"/>
    </location>
</feature>
<evidence type="ECO:0000313" key="3">
    <source>
        <dbReference type="Proteomes" id="UP000177159"/>
    </source>
</evidence>
<evidence type="ECO:0000313" key="2">
    <source>
        <dbReference type="EMBL" id="OGK23204.1"/>
    </source>
</evidence>
<accession>A0A1F7GWR0</accession>
<dbReference type="Gene3D" id="1.20.5.340">
    <property type="match status" value="1"/>
</dbReference>
<reference evidence="2 3" key="1">
    <citation type="journal article" date="2016" name="Nat. Commun.">
        <title>Thousands of microbial genomes shed light on interconnected biogeochemical processes in an aquifer system.</title>
        <authorList>
            <person name="Anantharaman K."/>
            <person name="Brown C.T."/>
            <person name="Hug L.A."/>
            <person name="Sharon I."/>
            <person name="Castelle C.J."/>
            <person name="Probst A.J."/>
            <person name="Thomas B.C."/>
            <person name="Singh A."/>
            <person name="Wilkins M.J."/>
            <person name="Karaoz U."/>
            <person name="Brodie E.L."/>
            <person name="Williams K.H."/>
            <person name="Hubbard S.S."/>
            <person name="Banfield J.F."/>
        </authorList>
    </citation>
    <scope>NUCLEOTIDE SEQUENCE [LARGE SCALE GENOMIC DNA]</scope>
</reference>
<evidence type="ECO:0000256" key="1">
    <source>
        <dbReference type="SAM" id="Coils"/>
    </source>
</evidence>
<name>A0A1F7GWR0_9BACT</name>
<sequence>MLTKQDIQQIGMLFENHEKVMMIRFEKLLNSHERILVEQLDRRFEKIESRLDKIDVRLDTLEQNLTSFKQDVKKSFEAVVTNLDDRLIDHEYRIKRVEGRLDN</sequence>